<protein>
    <submittedName>
        <fullName evidence="1">Uncharacterized protein</fullName>
    </submittedName>
</protein>
<gene>
    <name evidence="1" type="ORF">DIU31_029555</name>
    <name evidence="2" type="ORF">J3L21_31455</name>
</gene>
<reference evidence="2 4" key="2">
    <citation type="submission" date="2021-03" db="EMBL/GenBank/DDBJ databases">
        <title>Mucilaginibacter strains isolated from gold and copper mining confer multi heavy-metal resistance.</title>
        <authorList>
            <person name="Li Y."/>
        </authorList>
    </citation>
    <scope>NUCLEOTIDE SEQUENCE [LARGE SCALE GENOMIC DNA]</scope>
    <source>
        <strain evidence="2 4">P2-4</strain>
    </source>
</reference>
<dbReference type="Proteomes" id="UP000663940">
    <property type="component" value="Chromosome"/>
</dbReference>
<evidence type="ECO:0000313" key="1">
    <source>
        <dbReference type="EMBL" id="QEM07445.1"/>
    </source>
</evidence>
<dbReference type="EMBL" id="CP071880">
    <property type="protein sequence ID" value="QTE49995.1"/>
    <property type="molecule type" value="Genomic_DNA"/>
</dbReference>
<dbReference type="AlphaFoldDB" id="A0AAE6ML64"/>
<sequence length="246" mass="28475">MYRCKLQIEGNNRKLSNEDGINIKDLTELLSKLIRCLGDKAATFTLIDIENSSYSPTLDTDDEVGVDKFNEIHEAVGDNNFKRLPKYEKDYAIALNKLLFEKGLHITVSNTRDERKIKLSSLTKKEDKNYYYSITSITGQVQALYGKVEANPHVFVRTSNGFEYSIYVTREQELQLSKFYKNANIRFRIRSRIEIANGEATQSNLLDFTLLNDKFYNTVQNVKKEYGDIFDHIEDSAQLLQNLRNN</sequence>
<reference evidence="1 3" key="1">
    <citation type="submission" date="2019-08" db="EMBL/GenBank/DDBJ databases">
        <title>Comparative genome analysis confer to the adaptation heavy metal polluted environment.</title>
        <authorList>
            <person name="Li Y."/>
        </authorList>
    </citation>
    <scope>NUCLEOTIDE SEQUENCE [LARGE SCALE GENOMIC DNA]</scope>
    <source>
        <strain evidence="1 3">P2</strain>
    </source>
</reference>
<evidence type="ECO:0000313" key="2">
    <source>
        <dbReference type="EMBL" id="QTE49995.1"/>
    </source>
</evidence>
<organism evidence="1 3">
    <name type="scientific">Mucilaginibacter rubeus</name>
    <dbReference type="NCBI Taxonomy" id="2027860"/>
    <lineage>
        <taxon>Bacteria</taxon>
        <taxon>Pseudomonadati</taxon>
        <taxon>Bacteroidota</taxon>
        <taxon>Sphingobacteriia</taxon>
        <taxon>Sphingobacteriales</taxon>
        <taxon>Sphingobacteriaceae</taxon>
        <taxon>Mucilaginibacter</taxon>
    </lineage>
</organism>
<keyword evidence="4" id="KW-1185">Reference proteome</keyword>
<accession>A0AAE6ML64</accession>
<name>A0AAE6ML64_9SPHI</name>
<dbReference type="EMBL" id="CP043451">
    <property type="protein sequence ID" value="QEM07445.1"/>
    <property type="molecule type" value="Genomic_DNA"/>
</dbReference>
<dbReference type="Proteomes" id="UP000250557">
    <property type="component" value="Chromosome"/>
</dbReference>
<evidence type="ECO:0000313" key="4">
    <source>
        <dbReference type="Proteomes" id="UP000663940"/>
    </source>
</evidence>
<dbReference type="RefSeq" id="WP_112658816.1">
    <property type="nucleotide sequence ID" value="NZ_CP043451.1"/>
</dbReference>
<evidence type="ECO:0000313" key="3">
    <source>
        <dbReference type="Proteomes" id="UP000250557"/>
    </source>
</evidence>
<proteinExistence type="predicted"/>